<comment type="caution">
    <text evidence="2">The sequence shown here is derived from an EMBL/GenBank/DDBJ whole genome shotgun (WGS) entry which is preliminary data.</text>
</comment>
<gene>
    <name evidence="2" type="ORF">SDC9_66299</name>
</gene>
<dbReference type="InterPro" id="IPR001119">
    <property type="entry name" value="SLH_dom"/>
</dbReference>
<dbReference type="EMBL" id="VSSQ01003261">
    <property type="protein sequence ID" value="MPM19872.1"/>
    <property type="molecule type" value="Genomic_DNA"/>
</dbReference>
<dbReference type="Pfam" id="PF00395">
    <property type="entry name" value="SLH"/>
    <property type="match status" value="1"/>
</dbReference>
<dbReference type="PROSITE" id="PS51272">
    <property type="entry name" value="SLH"/>
    <property type="match status" value="1"/>
</dbReference>
<protein>
    <recommendedName>
        <fullName evidence="1">SLH domain-containing protein</fullName>
    </recommendedName>
</protein>
<evidence type="ECO:0000259" key="1">
    <source>
        <dbReference type="PROSITE" id="PS51272"/>
    </source>
</evidence>
<sequence>MEIKGGSLSAKSGQSLTLCGGTCSFIGGTVSSDTFALVSFGCAVTISDGTMSSGSSTSVYITSDGSINMTEGKIENTGSGVALNLHESAKAPTISGGNVTSAGGFGVFSAGKLTVADGAACTDNGNGSFTFTMAGGSVTVSTKFFKQSSSPFRDVADSAYYYDAVLWAVEQGVTNGTGAAAFSPEGGCTRVQIATFLYRHLSK</sequence>
<proteinExistence type="predicted"/>
<evidence type="ECO:0000313" key="2">
    <source>
        <dbReference type="EMBL" id="MPM19872.1"/>
    </source>
</evidence>
<dbReference type="InterPro" id="IPR012332">
    <property type="entry name" value="Autotransporter_pectin_lyase_C"/>
</dbReference>
<dbReference type="AlphaFoldDB" id="A0A644XUI2"/>
<organism evidence="2">
    <name type="scientific">bioreactor metagenome</name>
    <dbReference type="NCBI Taxonomy" id="1076179"/>
    <lineage>
        <taxon>unclassified sequences</taxon>
        <taxon>metagenomes</taxon>
        <taxon>ecological metagenomes</taxon>
    </lineage>
</organism>
<dbReference type="Gene3D" id="2.160.20.20">
    <property type="match status" value="1"/>
</dbReference>
<accession>A0A644XUI2</accession>
<name>A0A644XUI2_9ZZZZ</name>
<reference evidence="2" key="1">
    <citation type="submission" date="2019-08" db="EMBL/GenBank/DDBJ databases">
        <authorList>
            <person name="Kucharzyk K."/>
            <person name="Murdoch R.W."/>
            <person name="Higgins S."/>
            <person name="Loffler F."/>
        </authorList>
    </citation>
    <scope>NUCLEOTIDE SEQUENCE</scope>
</reference>
<feature type="domain" description="SLH" evidence="1">
    <location>
        <begin position="148"/>
        <end position="203"/>
    </location>
</feature>